<comment type="caution">
    <text evidence="2">The sequence shown here is derived from an EMBL/GenBank/DDBJ whole genome shotgun (WGS) entry which is preliminary data.</text>
</comment>
<keyword evidence="3" id="KW-1185">Reference proteome</keyword>
<dbReference type="AlphaFoldDB" id="A0A7W8CW19"/>
<sequence length="308" mass="33952">MSELRKFRCVRWVVLIVACGGIVWMIISDPQAHARTSLMIVLIAVLATFGPLLIQSHIIGAAEVLLDRKCDPAALVRRGDKMKLTDRTPNNGLYRVEAVFLHRYGIALSDVGRMQDAAKVRRRIEEGLAKRQKPTMNADCTVMDMCLADLCARLGDAEAAKAYADQYQEGLKHLPESVLTKEGQDLELLGRVMLSSSAVLFLSKCGALPFDEGNVNVLDVGSRRRHLTAEARMVLAEDARRKGDLVRERKLLEQVADAAPGMRVGQLAAKRLAFYNGTGTSAGYDETLQPAEPVDVHPAVLKNYEKKN</sequence>
<proteinExistence type="predicted"/>
<dbReference type="Proteomes" id="UP000539953">
    <property type="component" value="Unassembled WGS sequence"/>
</dbReference>
<evidence type="ECO:0000313" key="2">
    <source>
        <dbReference type="EMBL" id="MBB5182638.1"/>
    </source>
</evidence>
<keyword evidence="1" id="KW-1133">Transmembrane helix</keyword>
<evidence type="ECO:0000313" key="3">
    <source>
        <dbReference type="Proteomes" id="UP000539953"/>
    </source>
</evidence>
<accession>A0A7W8CW19</accession>
<feature type="transmembrane region" description="Helical" evidence="1">
    <location>
        <begin position="39"/>
        <end position="59"/>
    </location>
</feature>
<keyword evidence="1" id="KW-0472">Membrane</keyword>
<feature type="transmembrane region" description="Helical" evidence="1">
    <location>
        <begin position="9"/>
        <end position="27"/>
    </location>
</feature>
<gene>
    <name evidence="2" type="ORF">HNQ47_000657</name>
</gene>
<dbReference type="EMBL" id="JACHHK010000002">
    <property type="protein sequence ID" value="MBB5182638.1"/>
    <property type="molecule type" value="Genomic_DNA"/>
</dbReference>
<keyword evidence="1" id="KW-0812">Transmembrane</keyword>
<reference evidence="2 3" key="1">
    <citation type="submission" date="2020-08" db="EMBL/GenBank/DDBJ databases">
        <title>Genomic Encyclopedia of Type Strains, Phase IV (KMG-IV): sequencing the most valuable type-strain genomes for metagenomic binning, comparative biology and taxonomic classification.</title>
        <authorList>
            <person name="Goeker M."/>
        </authorList>
    </citation>
    <scope>NUCLEOTIDE SEQUENCE [LARGE SCALE GENOMIC DNA]</scope>
    <source>
        <strain evidence="2 3">DSM 25799</strain>
    </source>
</reference>
<organism evidence="2 3">
    <name type="scientific">Catenisphaera adipataccumulans</name>
    <dbReference type="NCBI Taxonomy" id="700500"/>
    <lineage>
        <taxon>Bacteria</taxon>
        <taxon>Bacillati</taxon>
        <taxon>Bacillota</taxon>
        <taxon>Erysipelotrichia</taxon>
        <taxon>Erysipelotrichales</taxon>
        <taxon>Erysipelotrichaceae</taxon>
        <taxon>Catenisphaera</taxon>
    </lineage>
</organism>
<protein>
    <submittedName>
        <fullName evidence="2">Uncharacterized protein</fullName>
    </submittedName>
</protein>
<name>A0A7W8CW19_9FIRM</name>
<evidence type="ECO:0000256" key="1">
    <source>
        <dbReference type="SAM" id="Phobius"/>
    </source>
</evidence>